<keyword evidence="2" id="KW-0472">Membrane</keyword>
<keyword evidence="2" id="KW-1133">Transmembrane helix</keyword>
<accession>A0ABN7QBJ2</accession>
<evidence type="ECO:0000313" key="3">
    <source>
        <dbReference type="EMBL" id="CAG2159239.1"/>
    </source>
</evidence>
<evidence type="ECO:0000256" key="1">
    <source>
        <dbReference type="SAM" id="MobiDB-lite"/>
    </source>
</evidence>
<name>A0ABN7QBJ2_9BURK</name>
<proteinExistence type="predicted"/>
<organism evidence="3 4">
    <name type="scientific">Cupriavidus numazuensis</name>
    <dbReference type="NCBI Taxonomy" id="221992"/>
    <lineage>
        <taxon>Bacteria</taxon>
        <taxon>Pseudomonadati</taxon>
        <taxon>Pseudomonadota</taxon>
        <taxon>Betaproteobacteria</taxon>
        <taxon>Burkholderiales</taxon>
        <taxon>Burkholderiaceae</taxon>
        <taxon>Cupriavidus</taxon>
    </lineage>
</organism>
<keyword evidence="2" id="KW-0812">Transmembrane</keyword>
<feature type="transmembrane region" description="Helical" evidence="2">
    <location>
        <begin position="76"/>
        <end position="96"/>
    </location>
</feature>
<feature type="transmembrane region" description="Helical" evidence="2">
    <location>
        <begin position="235"/>
        <end position="257"/>
    </location>
</feature>
<evidence type="ECO:0000313" key="4">
    <source>
        <dbReference type="Proteomes" id="UP000672657"/>
    </source>
</evidence>
<evidence type="ECO:0008006" key="5">
    <source>
        <dbReference type="Google" id="ProtNLM"/>
    </source>
</evidence>
<feature type="transmembrane region" description="Helical" evidence="2">
    <location>
        <begin position="126"/>
        <end position="145"/>
    </location>
</feature>
<keyword evidence="4" id="KW-1185">Reference proteome</keyword>
<gene>
    <name evidence="3" type="ORF">LMG26411_06552</name>
</gene>
<dbReference type="Proteomes" id="UP000672657">
    <property type="component" value="Unassembled WGS sequence"/>
</dbReference>
<feature type="transmembrane region" description="Helical" evidence="2">
    <location>
        <begin position="166"/>
        <end position="193"/>
    </location>
</feature>
<protein>
    <recommendedName>
        <fullName evidence="5">Transmembrane protein</fullName>
    </recommendedName>
</protein>
<reference evidence="3 4" key="1">
    <citation type="submission" date="2021-03" db="EMBL/GenBank/DDBJ databases">
        <authorList>
            <person name="Peeters C."/>
        </authorList>
    </citation>
    <scope>NUCLEOTIDE SEQUENCE [LARGE SCALE GENOMIC DNA]</scope>
    <source>
        <strain evidence="3 4">LMG 26411</strain>
    </source>
</reference>
<dbReference type="EMBL" id="CAJPVI010000056">
    <property type="protein sequence ID" value="CAG2159239.1"/>
    <property type="molecule type" value="Genomic_DNA"/>
</dbReference>
<sequence length="420" mass="45968">MNIYYIENMTSLKNRKKGVGPHSGLRRQQSEQPPSGAFPRGVADILLSALPPLTRAVRVLTARDPLAAAAQEDHPWYSVLAAFGVALTLAMVVIMSSDGAPFVDPWKSLWELKLKFNVRPSYNWEILLRAAGCVVGAWVICYWVSQLAGKQLDDEPRGTRSKAIKLGGYAALCVAYAYTAVLLLVCALGWLLFAFKVTVFVFGWLIASTMVFAPIAVCALERILRRTPLGRKSRILFSVAVGIVPVSSCFVGATFAMDSLDAGQQKYGQSVNESRRHPIPMVVQACGKASANIVCAVTLYPGEWQDYELIGDWAVEDAPATNNTPKSRLEWQPSSDSDRQFALVKVESRKDVTIEIHVPVSTACKPTGLAVTKDIHFFAAQGRVLGEQHDAPKQVRLRIDNAELGFVKMMERACASKGSP</sequence>
<comment type="caution">
    <text evidence="3">The sequence shown here is derived from an EMBL/GenBank/DDBJ whole genome shotgun (WGS) entry which is preliminary data.</text>
</comment>
<feature type="transmembrane region" description="Helical" evidence="2">
    <location>
        <begin position="199"/>
        <end position="223"/>
    </location>
</feature>
<evidence type="ECO:0000256" key="2">
    <source>
        <dbReference type="SAM" id="Phobius"/>
    </source>
</evidence>
<feature type="region of interest" description="Disordered" evidence="1">
    <location>
        <begin position="15"/>
        <end position="37"/>
    </location>
</feature>